<evidence type="ECO:0000256" key="1">
    <source>
        <dbReference type="SAM" id="MobiDB-lite"/>
    </source>
</evidence>
<organism evidence="3 4">
    <name type="scientific">Plutella xylostella</name>
    <name type="common">Diamondback moth</name>
    <name type="synonym">Plutella maculipennis</name>
    <dbReference type="NCBI Taxonomy" id="51655"/>
    <lineage>
        <taxon>Eukaryota</taxon>
        <taxon>Metazoa</taxon>
        <taxon>Ecdysozoa</taxon>
        <taxon>Arthropoda</taxon>
        <taxon>Hexapoda</taxon>
        <taxon>Insecta</taxon>
        <taxon>Pterygota</taxon>
        <taxon>Neoptera</taxon>
        <taxon>Endopterygota</taxon>
        <taxon>Lepidoptera</taxon>
        <taxon>Glossata</taxon>
        <taxon>Ditrysia</taxon>
        <taxon>Yponomeutoidea</taxon>
        <taxon>Plutellidae</taxon>
        <taxon>Plutella</taxon>
    </lineage>
</organism>
<name>A0A8S4D5X6_PLUXY</name>
<evidence type="ECO:0000256" key="2">
    <source>
        <dbReference type="SAM" id="SignalP"/>
    </source>
</evidence>
<reference evidence="3" key="1">
    <citation type="submission" date="2020-11" db="EMBL/GenBank/DDBJ databases">
        <authorList>
            <person name="Whiteford S."/>
        </authorList>
    </citation>
    <scope>NUCLEOTIDE SEQUENCE</scope>
</reference>
<dbReference type="EMBL" id="CAJHNJ030000003">
    <property type="protein sequence ID" value="CAG9093195.1"/>
    <property type="molecule type" value="Genomic_DNA"/>
</dbReference>
<dbReference type="AlphaFoldDB" id="A0A8S4D5X6"/>
<keyword evidence="4" id="KW-1185">Reference proteome</keyword>
<feature type="chain" id="PRO_5035873666" evidence="2">
    <location>
        <begin position="24"/>
        <end position="384"/>
    </location>
</feature>
<sequence>MEVVRYKLVLTILLVIFIQNAYNEKVDTVTKNTTNINKTIENDDKEKAKQYLEAIANVTANRSLQDDQINAIIESINQIKNNLTSDKNLRHDDKDNLNEAIILSLPKSFNKTQINITKSDTVSEAKTNEKSNKTNIFLEHFANLKNHATEIINFNATVENIKKNYDKQVNQTENNQTTYVEIMTIEPNNANKSNSTSHNIIEILKHLMPMFNSTLTKELHNITVIERDRSKNHSFSEVKNISTIIVTYCDKENLTKASPTSDLGAETDVKLPTNSSKNEGFLEEISAPFFDDDDYDEDDDIPETNLTNEEKKDIMEAADYGMRKMHELYSIMEPKLYSMGLWLDDTNPARYVAAFSAPSEEAARLTRYGYASLQAAARLRQRAR</sequence>
<accession>A0A8S4D5X6</accession>
<evidence type="ECO:0000313" key="3">
    <source>
        <dbReference type="EMBL" id="CAG9093195.1"/>
    </source>
</evidence>
<evidence type="ECO:0000313" key="4">
    <source>
        <dbReference type="Proteomes" id="UP000653454"/>
    </source>
</evidence>
<keyword evidence="2" id="KW-0732">Signal</keyword>
<protein>
    <submittedName>
        <fullName evidence="3">(diamondback moth) hypothetical protein</fullName>
    </submittedName>
</protein>
<proteinExistence type="predicted"/>
<dbReference type="Proteomes" id="UP000653454">
    <property type="component" value="Unassembled WGS sequence"/>
</dbReference>
<gene>
    <name evidence="3" type="ORF">PLXY2_LOCUS1282</name>
</gene>
<comment type="caution">
    <text evidence="3">The sequence shown here is derived from an EMBL/GenBank/DDBJ whole genome shotgun (WGS) entry which is preliminary data.</text>
</comment>
<feature type="signal peptide" evidence="2">
    <location>
        <begin position="1"/>
        <end position="23"/>
    </location>
</feature>
<feature type="region of interest" description="Disordered" evidence="1">
    <location>
        <begin position="257"/>
        <end position="276"/>
    </location>
</feature>